<dbReference type="Pfam" id="PF04967">
    <property type="entry name" value="HTH_10"/>
    <property type="match status" value="1"/>
</dbReference>
<accession>A0A8T3YMI6</accession>
<protein>
    <submittedName>
        <fullName evidence="2">Helix-turn-helix domain-containing protein</fullName>
    </submittedName>
</protein>
<feature type="domain" description="HTH bat-type" evidence="1">
    <location>
        <begin position="162"/>
        <end position="213"/>
    </location>
</feature>
<evidence type="ECO:0000313" key="2">
    <source>
        <dbReference type="EMBL" id="MBI4210992.1"/>
    </source>
</evidence>
<gene>
    <name evidence="2" type="ORF">HY544_05840</name>
</gene>
<evidence type="ECO:0000259" key="1">
    <source>
        <dbReference type="Pfam" id="PF04967"/>
    </source>
</evidence>
<dbReference type="InterPro" id="IPR007050">
    <property type="entry name" value="HTH_bacterioopsin"/>
</dbReference>
<dbReference type="Proteomes" id="UP000732298">
    <property type="component" value="Unassembled WGS sequence"/>
</dbReference>
<name>A0A8T3YMI6_9ARCH</name>
<comment type="caution">
    <text evidence="2">The sequence shown here is derived from an EMBL/GenBank/DDBJ whole genome shotgun (WGS) entry which is preliminary data.</text>
</comment>
<dbReference type="EMBL" id="JACQPB010000056">
    <property type="protein sequence ID" value="MBI4210992.1"/>
    <property type="molecule type" value="Genomic_DNA"/>
</dbReference>
<dbReference type="AlphaFoldDB" id="A0A8T3YMI6"/>
<reference evidence="2" key="1">
    <citation type="submission" date="2020-07" db="EMBL/GenBank/DDBJ databases">
        <title>Huge and variable diversity of episymbiotic CPR bacteria and DPANN archaea in groundwater ecosystems.</title>
        <authorList>
            <person name="He C.Y."/>
            <person name="Keren R."/>
            <person name="Whittaker M."/>
            <person name="Farag I.F."/>
            <person name="Doudna J."/>
            <person name="Cate J.H.D."/>
            <person name="Banfield J.F."/>
        </authorList>
    </citation>
    <scope>NUCLEOTIDE SEQUENCE</scope>
    <source>
        <strain evidence="2">NC_groundwater_1296_Ag_S-0.2um_52_80</strain>
    </source>
</reference>
<dbReference type="PANTHER" id="PTHR34236">
    <property type="entry name" value="DIMETHYL SULFOXIDE REDUCTASE TRANSCRIPTIONAL ACTIVATOR"/>
    <property type="match status" value="1"/>
</dbReference>
<sequence length="226" mass="26142">MWSARFRLNHADCPIVSRARKFGATVFSYPLDTHTSDGSTYVSQICKVFGGEESKLDYILDLRKDRHLCRFEMPEKDVFAYQFRLRGGEEYAQLYFNDGLMLVAPPLNSPDNHEYWEVASWDKGRIRKFHDDLSAHMDSAEMLGIANRKMRNIYFPNVLPSLSPSQQKALELASLHGYYSFPRRANLQKLAKIANVKVATLREHLRKAENKLMPLLTERISRPEEG</sequence>
<organism evidence="2 3">
    <name type="scientific">Candidatus Iainarchaeum sp</name>
    <dbReference type="NCBI Taxonomy" id="3101447"/>
    <lineage>
        <taxon>Archaea</taxon>
        <taxon>Candidatus Iainarchaeota</taxon>
        <taxon>Candidatus Iainarchaeia</taxon>
        <taxon>Candidatus Iainarchaeales</taxon>
        <taxon>Candidatus Iainarchaeaceae</taxon>
        <taxon>Candidatus Iainarchaeum</taxon>
    </lineage>
</organism>
<proteinExistence type="predicted"/>
<dbReference type="PANTHER" id="PTHR34236:SF1">
    <property type="entry name" value="DIMETHYL SULFOXIDE REDUCTASE TRANSCRIPTIONAL ACTIVATOR"/>
    <property type="match status" value="1"/>
</dbReference>
<evidence type="ECO:0000313" key="3">
    <source>
        <dbReference type="Proteomes" id="UP000732298"/>
    </source>
</evidence>